<protein>
    <submittedName>
        <fullName evidence="1">Uncharacterized protein</fullName>
    </submittedName>
</protein>
<dbReference type="GO" id="GO:0003824">
    <property type="term" value="F:catalytic activity"/>
    <property type="evidence" value="ECO:0007669"/>
    <property type="project" value="InterPro"/>
</dbReference>
<dbReference type="SUPFAM" id="SSF55931">
    <property type="entry name" value="Glutamine synthetase/guanido kinase"/>
    <property type="match status" value="1"/>
</dbReference>
<gene>
    <name evidence="1" type="ORF">S01H1_39704</name>
</gene>
<name>X0U4F1_9ZZZZ</name>
<sequence length="71" mass="7452">MGKIVFNSNSEPTLGVELELGLVDGDSLGLASQINQVLAKLPTSGGDDDCFKPELLQSFIEVNTGICRTVG</sequence>
<comment type="caution">
    <text evidence="1">The sequence shown here is derived from an EMBL/GenBank/DDBJ whole genome shotgun (WGS) entry which is preliminary data.</text>
</comment>
<evidence type="ECO:0000313" key="1">
    <source>
        <dbReference type="EMBL" id="GAG00619.1"/>
    </source>
</evidence>
<organism evidence="1">
    <name type="scientific">marine sediment metagenome</name>
    <dbReference type="NCBI Taxonomy" id="412755"/>
    <lineage>
        <taxon>unclassified sequences</taxon>
        <taxon>metagenomes</taxon>
        <taxon>ecological metagenomes</taxon>
    </lineage>
</organism>
<proteinExistence type="predicted"/>
<dbReference type="Gene3D" id="3.30.590.20">
    <property type="match status" value="1"/>
</dbReference>
<reference evidence="1" key="1">
    <citation type="journal article" date="2014" name="Front. Microbiol.">
        <title>High frequency of phylogenetically diverse reductive dehalogenase-homologous genes in deep subseafloor sedimentary metagenomes.</title>
        <authorList>
            <person name="Kawai M."/>
            <person name="Futagami T."/>
            <person name="Toyoda A."/>
            <person name="Takaki Y."/>
            <person name="Nishi S."/>
            <person name="Hori S."/>
            <person name="Arai W."/>
            <person name="Tsubouchi T."/>
            <person name="Morono Y."/>
            <person name="Uchiyama I."/>
            <person name="Ito T."/>
            <person name="Fujiyama A."/>
            <person name="Inagaki F."/>
            <person name="Takami H."/>
        </authorList>
    </citation>
    <scope>NUCLEOTIDE SEQUENCE</scope>
    <source>
        <strain evidence="1">Expedition CK06-06</strain>
    </source>
</reference>
<accession>X0U4F1</accession>
<feature type="non-terminal residue" evidence="1">
    <location>
        <position position="71"/>
    </location>
</feature>
<dbReference type="EMBL" id="BARS01025085">
    <property type="protein sequence ID" value="GAG00619.1"/>
    <property type="molecule type" value="Genomic_DNA"/>
</dbReference>
<dbReference type="AlphaFoldDB" id="X0U4F1"/>
<dbReference type="InterPro" id="IPR014746">
    <property type="entry name" value="Gln_synth/guanido_kin_cat_dom"/>
</dbReference>